<reference evidence="1 2" key="1">
    <citation type="submission" date="2017-03" db="EMBL/GenBank/DDBJ databases">
        <title>Genome sequence of Methanobrevibacter thaueri.</title>
        <authorList>
            <person name="Poehlein A."/>
            <person name="Seedorf H."/>
            <person name="Daniel R."/>
        </authorList>
    </citation>
    <scope>NUCLEOTIDE SEQUENCE [LARGE SCALE GENOMIC DNA]</scope>
    <source>
        <strain evidence="1 2">DSM 11995</strain>
    </source>
</reference>
<name>A0A315XP74_9EURY</name>
<protein>
    <submittedName>
        <fullName evidence="1">Uncharacterized protein</fullName>
    </submittedName>
</protein>
<gene>
    <name evidence="1" type="ORF">MBBTH_03620</name>
</gene>
<evidence type="ECO:0000313" key="2">
    <source>
        <dbReference type="Proteomes" id="UP000251717"/>
    </source>
</evidence>
<dbReference type="RefSeq" id="WP_116591347.1">
    <property type="nucleotide sequence ID" value="NZ_MZGS01000014.1"/>
</dbReference>
<dbReference type="EMBL" id="MZGS01000014">
    <property type="protein sequence ID" value="PWB88217.1"/>
    <property type="molecule type" value="Genomic_DNA"/>
</dbReference>
<keyword evidence="2" id="KW-1185">Reference proteome</keyword>
<dbReference type="Proteomes" id="UP000251717">
    <property type="component" value="Unassembled WGS sequence"/>
</dbReference>
<sequence>MTNIDEAAEKKLKSRMTKIRKCNREPEEKEKFSQKFGTTFRIEFQNKNPEKLLDDISIITNPDGKVLFAEYNYMIPETEEFTTVEINEKQLKSIIEFFEDYELKLDDSD</sequence>
<dbReference type="OrthoDB" id="78026at2157"/>
<accession>A0A315XP74</accession>
<proteinExistence type="predicted"/>
<organism evidence="1 2">
    <name type="scientific">Methanobrevibacter thaueri</name>
    <dbReference type="NCBI Taxonomy" id="190975"/>
    <lineage>
        <taxon>Archaea</taxon>
        <taxon>Methanobacteriati</taxon>
        <taxon>Methanobacteriota</taxon>
        <taxon>Methanomada group</taxon>
        <taxon>Methanobacteria</taxon>
        <taxon>Methanobacteriales</taxon>
        <taxon>Methanobacteriaceae</taxon>
        <taxon>Methanobrevibacter</taxon>
    </lineage>
</organism>
<dbReference type="AlphaFoldDB" id="A0A315XP74"/>
<evidence type="ECO:0000313" key="1">
    <source>
        <dbReference type="EMBL" id="PWB88217.1"/>
    </source>
</evidence>
<comment type="caution">
    <text evidence="1">The sequence shown here is derived from an EMBL/GenBank/DDBJ whole genome shotgun (WGS) entry which is preliminary data.</text>
</comment>